<gene>
    <name evidence="8" type="ORF">CTAYLR_009294</name>
</gene>
<dbReference type="Pfam" id="PF00166">
    <property type="entry name" value="Cpn10"/>
    <property type="match status" value="2"/>
</dbReference>
<dbReference type="Proteomes" id="UP001230188">
    <property type="component" value="Unassembled WGS sequence"/>
</dbReference>
<dbReference type="InterPro" id="IPR037124">
    <property type="entry name" value="Chaperonin_GroES_sf"/>
</dbReference>
<dbReference type="GO" id="GO:0005524">
    <property type="term" value="F:ATP binding"/>
    <property type="evidence" value="ECO:0007669"/>
    <property type="project" value="InterPro"/>
</dbReference>
<name>A0AAD7UJJ1_9STRA</name>
<feature type="chain" id="PRO_5042284220" description="20 kDa chaperonin, chloroplastic" evidence="7">
    <location>
        <begin position="18"/>
        <end position="235"/>
    </location>
</feature>
<proteinExistence type="inferred from homology"/>
<dbReference type="PRINTS" id="PR00297">
    <property type="entry name" value="CHAPERONIN10"/>
</dbReference>
<dbReference type="PANTHER" id="PTHR10772">
    <property type="entry name" value="10 KDA HEAT SHOCK PROTEIN"/>
    <property type="match status" value="1"/>
</dbReference>
<keyword evidence="2 6" id="KW-0143">Chaperone</keyword>
<dbReference type="AlphaFoldDB" id="A0AAD7UJJ1"/>
<evidence type="ECO:0000256" key="3">
    <source>
        <dbReference type="ARBA" id="ARBA00031971"/>
    </source>
</evidence>
<evidence type="ECO:0000313" key="8">
    <source>
        <dbReference type="EMBL" id="KAJ8609341.1"/>
    </source>
</evidence>
<keyword evidence="9" id="KW-1185">Reference proteome</keyword>
<dbReference type="GO" id="GO:0044183">
    <property type="term" value="F:protein folding chaperone"/>
    <property type="evidence" value="ECO:0007669"/>
    <property type="project" value="InterPro"/>
</dbReference>
<reference evidence="8" key="1">
    <citation type="submission" date="2023-01" db="EMBL/GenBank/DDBJ databases">
        <title>Metagenome sequencing of chrysophaentin producing Chrysophaeum taylorii.</title>
        <authorList>
            <person name="Davison J."/>
            <person name="Bewley C."/>
        </authorList>
    </citation>
    <scope>NUCLEOTIDE SEQUENCE</scope>
    <source>
        <strain evidence="8">NIES-1699</strain>
    </source>
</reference>
<accession>A0AAD7UJJ1</accession>
<dbReference type="PANTHER" id="PTHR10772:SF63">
    <property type="entry name" value="20 KDA CHAPERONIN, CHLOROPLASTIC"/>
    <property type="match status" value="1"/>
</dbReference>
<dbReference type="EMBL" id="JAQMWT010000141">
    <property type="protein sequence ID" value="KAJ8609341.1"/>
    <property type="molecule type" value="Genomic_DNA"/>
</dbReference>
<dbReference type="CDD" id="cd00320">
    <property type="entry name" value="cpn10"/>
    <property type="match status" value="2"/>
</dbReference>
<feature type="signal peptide" evidence="7">
    <location>
        <begin position="1"/>
        <end position="17"/>
    </location>
</feature>
<organism evidence="8 9">
    <name type="scientific">Chrysophaeum taylorii</name>
    <dbReference type="NCBI Taxonomy" id="2483200"/>
    <lineage>
        <taxon>Eukaryota</taxon>
        <taxon>Sar</taxon>
        <taxon>Stramenopiles</taxon>
        <taxon>Ochrophyta</taxon>
        <taxon>Pelagophyceae</taxon>
        <taxon>Pelagomonadales</taxon>
        <taxon>Pelagomonadaceae</taxon>
        <taxon>Chrysophaeum</taxon>
    </lineage>
</organism>
<dbReference type="InterPro" id="IPR020818">
    <property type="entry name" value="Chaperonin_GroES"/>
</dbReference>
<comment type="similarity">
    <text evidence="1 6">Belongs to the GroES chaperonin family.</text>
</comment>
<dbReference type="GO" id="GO:0046872">
    <property type="term" value="F:metal ion binding"/>
    <property type="evidence" value="ECO:0007669"/>
    <property type="project" value="TreeGrafter"/>
</dbReference>
<comment type="caution">
    <text evidence="8">The sequence shown here is derived from an EMBL/GenBank/DDBJ whole genome shotgun (WGS) entry which is preliminary data.</text>
</comment>
<dbReference type="Gene3D" id="2.30.33.40">
    <property type="entry name" value="GroES chaperonin"/>
    <property type="match status" value="2"/>
</dbReference>
<dbReference type="SUPFAM" id="SSF50129">
    <property type="entry name" value="GroES-like"/>
    <property type="match status" value="2"/>
</dbReference>
<dbReference type="HAMAP" id="MF_00580">
    <property type="entry name" value="CH10"/>
    <property type="match status" value="1"/>
</dbReference>
<evidence type="ECO:0000313" key="9">
    <source>
        <dbReference type="Proteomes" id="UP001230188"/>
    </source>
</evidence>
<dbReference type="InterPro" id="IPR011032">
    <property type="entry name" value="GroES-like_sf"/>
</dbReference>
<protein>
    <recommendedName>
        <fullName evidence="4">20 kDa chaperonin, chloroplastic</fullName>
    </recommendedName>
    <alternativeName>
        <fullName evidence="3">Chaperonin 10</fullName>
    </alternativeName>
    <alternativeName>
        <fullName evidence="5">Protein Cpn21</fullName>
    </alternativeName>
</protein>
<dbReference type="SMART" id="SM00883">
    <property type="entry name" value="Cpn10"/>
    <property type="match status" value="2"/>
</dbReference>
<keyword evidence="7" id="KW-0732">Signal</keyword>
<evidence type="ECO:0000256" key="6">
    <source>
        <dbReference type="RuleBase" id="RU003479"/>
    </source>
</evidence>
<evidence type="ECO:0000256" key="2">
    <source>
        <dbReference type="ARBA" id="ARBA00023186"/>
    </source>
</evidence>
<evidence type="ECO:0000256" key="7">
    <source>
        <dbReference type="SAM" id="SignalP"/>
    </source>
</evidence>
<evidence type="ECO:0000256" key="1">
    <source>
        <dbReference type="ARBA" id="ARBA00006975"/>
    </source>
</evidence>
<sequence>MFAFAVMASAYALSVAPLRMTATTSEYTLDDMAIGSGIEPLGNYLLIRVAASLDATTGGVLLPDKAKEKPTEGIVVACGPGRTHPDTGVLMPVPVAEGDRVLYGKYDGTSLKYCGEDHQLIRDDDVLLAWEGDKTLDSVRPVRDRLLLEVTKVEDTTTTGIALAPGVAEQQKTSAGTVIKVGEGRLASSGTIMPMPVEVGYSVKYRDYAGSEVKIEGKDYVVCRMIDCLAKWKDD</sequence>
<dbReference type="GO" id="GO:0005739">
    <property type="term" value="C:mitochondrion"/>
    <property type="evidence" value="ECO:0007669"/>
    <property type="project" value="TreeGrafter"/>
</dbReference>
<dbReference type="GO" id="GO:0051082">
    <property type="term" value="F:unfolded protein binding"/>
    <property type="evidence" value="ECO:0007669"/>
    <property type="project" value="TreeGrafter"/>
</dbReference>
<evidence type="ECO:0000256" key="4">
    <source>
        <dbReference type="ARBA" id="ARBA00073031"/>
    </source>
</evidence>
<dbReference type="GO" id="GO:0051087">
    <property type="term" value="F:protein-folding chaperone binding"/>
    <property type="evidence" value="ECO:0007669"/>
    <property type="project" value="TreeGrafter"/>
</dbReference>
<dbReference type="FunFam" id="2.30.33.40:FF:000001">
    <property type="entry name" value="10 kDa chaperonin"/>
    <property type="match status" value="2"/>
</dbReference>
<evidence type="ECO:0000256" key="5">
    <source>
        <dbReference type="ARBA" id="ARBA00079398"/>
    </source>
</evidence>